<accession>A0A139HQC7</accession>
<dbReference type="Pfam" id="PF00646">
    <property type="entry name" value="F-box"/>
    <property type="match status" value="1"/>
</dbReference>
<dbReference type="OrthoDB" id="10037376at2759"/>
<gene>
    <name evidence="2" type="ORF">AC578_8729</name>
</gene>
<protein>
    <recommendedName>
        <fullName evidence="1">F-box domain-containing protein</fullName>
    </recommendedName>
</protein>
<keyword evidence="3" id="KW-1185">Reference proteome</keyword>
<evidence type="ECO:0000313" key="2">
    <source>
        <dbReference type="EMBL" id="KXT04593.1"/>
    </source>
</evidence>
<sequence>MQHTDQNSAMQLSNCATSSKEIVHRNDFSTEAQARHITQNLHPASAATRALGIFELLENVATHLDPCDTFVLRRVSKTWRNVLEQEHFTYRLVHALEMPIKELASPKHPLGPRLLHSAHIFNLSNRLQDKSQRILRVCAVPSRHLLQPLRGSPALQMGTWRKVPACQTTTKKVRLCFLGRLGAGMPRHIDVVTSTRWITIGDLADVWLRVLARYSSIDQVSKIWFCSEAVVNMDGEAIPLEQLIVSPEWRDWQQENVADETIQVV</sequence>
<dbReference type="InterPro" id="IPR036047">
    <property type="entry name" value="F-box-like_dom_sf"/>
</dbReference>
<proteinExistence type="predicted"/>
<dbReference type="InterPro" id="IPR001810">
    <property type="entry name" value="F-box_dom"/>
</dbReference>
<comment type="caution">
    <text evidence="2">The sequence shown here is derived from an EMBL/GenBank/DDBJ whole genome shotgun (WGS) entry which is preliminary data.</text>
</comment>
<dbReference type="EMBL" id="LFZN01000020">
    <property type="protein sequence ID" value="KXT04593.1"/>
    <property type="molecule type" value="Genomic_DNA"/>
</dbReference>
<dbReference type="AlphaFoldDB" id="A0A139HQC7"/>
<evidence type="ECO:0000259" key="1">
    <source>
        <dbReference type="Pfam" id="PF00646"/>
    </source>
</evidence>
<organism evidence="2 3">
    <name type="scientific">Pseudocercospora eumusae</name>
    <dbReference type="NCBI Taxonomy" id="321146"/>
    <lineage>
        <taxon>Eukaryota</taxon>
        <taxon>Fungi</taxon>
        <taxon>Dikarya</taxon>
        <taxon>Ascomycota</taxon>
        <taxon>Pezizomycotina</taxon>
        <taxon>Dothideomycetes</taxon>
        <taxon>Dothideomycetidae</taxon>
        <taxon>Mycosphaerellales</taxon>
        <taxon>Mycosphaerellaceae</taxon>
        <taxon>Pseudocercospora</taxon>
    </lineage>
</organism>
<dbReference type="SUPFAM" id="SSF81383">
    <property type="entry name" value="F-box domain"/>
    <property type="match status" value="1"/>
</dbReference>
<reference evidence="2 3" key="1">
    <citation type="submission" date="2015-07" db="EMBL/GenBank/DDBJ databases">
        <title>Comparative genomics of the Sigatoka disease complex on banana suggests a link between parallel evolutionary changes in Pseudocercospora fijiensis and Pseudocercospora eumusae and increased virulence on the banana host.</title>
        <authorList>
            <person name="Chang T.-C."/>
            <person name="Salvucci A."/>
            <person name="Crous P.W."/>
            <person name="Stergiopoulos I."/>
        </authorList>
    </citation>
    <scope>NUCLEOTIDE SEQUENCE [LARGE SCALE GENOMIC DNA]</scope>
    <source>
        <strain evidence="2 3">CBS 114824</strain>
    </source>
</reference>
<evidence type="ECO:0000313" key="3">
    <source>
        <dbReference type="Proteomes" id="UP000070133"/>
    </source>
</evidence>
<dbReference type="Proteomes" id="UP000070133">
    <property type="component" value="Unassembled WGS sequence"/>
</dbReference>
<name>A0A139HQC7_9PEZI</name>
<feature type="domain" description="F-box" evidence="1">
    <location>
        <begin position="55"/>
        <end position="88"/>
    </location>
</feature>